<dbReference type="RefSeq" id="WP_380012586.1">
    <property type="nucleotide sequence ID" value="NZ_JBHLYR010000051.1"/>
</dbReference>
<keyword evidence="2" id="KW-1185">Reference proteome</keyword>
<sequence length="252" mass="29426">MRTPAKAPFEFDLQQRNTLNVSGLAAYVQRPPPDHVGWVHVMQVWLPGWRPAKWAYQVQHRDVTFESYCVVEDYEAQQLDFEPLEVLIITAYQAFLSDDIREVERFFAEFTDNPEFVRHPDKVRCPPEYANEEQPEELPACWSLIRRRWAALLLCLRDSGNEVVWDCPGKQLRGNVTQVAWNSFEISTAEEAVTLSFSQRFGVRLYRVSEDGYVQMLWHEPTSRTSLDPSTLPIWSYSLSQWVNPVQDPEDE</sequence>
<dbReference type="EMBL" id="JBHLYR010000051">
    <property type="protein sequence ID" value="MFB9993545.1"/>
    <property type="molecule type" value="Genomic_DNA"/>
</dbReference>
<gene>
    <name evidence="1" type="ORF">ACFFLM_16385</name>
</gene>
<reference evidence="1 2" key="1">
    <citation type="submission" date="2024-09" db="EMBL/GenBank/DDBJ databases">
        <authorList>
            <person name="Sun Q."/>
            <person name="Mori K."/>
        </authorList>
    </citation>
    <scope>NUCLEOTIDE SEQUENCE [LARGE SCALE GENOMIC DNA]</scope>
    <source>
        <strain evidence="1 2">JCM 13503</strain>
    </source>
</reference>
<name>A0ABV6B3L0_9DEIO</name>
<proteinExistence type="predicted"/>
<dbReference type="Proteomes" id="UP001589733">
    <property type="component" value="Unassembled WGS sequence"/>
</dbReference>
<protein>
    <submittedName>
        <fullName evidence="1">Uncharacterized protein</fullName>
    </submittedName>
</protein>
<evidence type="ECO:0000313" key="1">
    <source>
        <dbReference type="EMBL" id="MFB9993545.1"/>
    </source>
</evidence>
<organism evidence="1 2">
    <name type="scientific">Deinococcus oregonensis</name>
    <dbReference type="NCBI Taxonomy" id="1805970"/>
    <lineage>
        <taxon>Bacteria</taxon>
        <taxon>Thermotogati</taxon>
        <taxon>Deinococcota</taxon>
        <taxon>Deinococci</taxon>
        <taxon>Deinococcales</taxon>
        <taxon>Deinococcaceae</taxon>
        <taxon>Deinococcus</taxon>
    </lineage>
</organism>
<comment type="caution">
    <text evidence="1">The sequence shown here is derived from an EMBL/GenBank/DDBJ whole genome shotgun (WGS) entry which is preliminary data.</text>
</comment>
<evidence type="ECO:0000313" key="2">
    <source>
        <dbReference type="Proteomes" id="UP001589733"/>
    </source>
</evidence>
<accession>A0ABV6B3L0</accession>